<dbReference type="Proteomes" id="UP000663940">
    <property type="component" value="Chromosome"/>
</dbReference>
<dbReference type="EMBL" id="CP071880">
    <property type="protein sequence ID" value="QTE50376.1"/>
    <property type="molecule type" value="Genomic_DNA"/>
</dbReference>
<proteinExistence type="predicted"/>
<gene>
    <name evidence="2" type="ORF">DIU31_027565</name>
    <name evidence="3" type="ORF">J3L21_33460</name>
</gene>
<sequence>MKKSKNERSVRIYDGYGYTDNFFISGHVLIKNKTALRHFTNNPFSNAIQILKMFSVKPLADVRVQLIWKHHELYAITRNDGFFLFEWQSIAKVASGWHQVKINVLDENENTQVTGDGRIYVPHSTQYAFISDIDDTILVSYSSYLLKKLKTLLTKNPYTRKVFDDAVEHYRLLSLSHTDGYLTNPFFYISSSEWNLYDDLKHFFAINKLPQGILLLNNLTSWHRLLNKRKAKHDGKLVWIIRILNDFANQKFVLLGDNSQNDPMIYAAIVKKHPQRIIAMYIRNINPAKEKFTMNLLSEIESLGIDTCFFKENSEAILHSKKIGLIN</sequence>
<dbReference type="PANTHER" id="PTHR28208:SF3">
    <property type="entry name" value="PHOSPHATIDATE PHOSPHATASE APP1"/>
    <property type="match status" value="1"/>
</dbReference>
<name>A0AAE6JLT7_9SPHI</name>
<dbReference type="EMBL" id="CP043451">
    <property type="protein sequence ID" value="QEM07080.1"/>
    <property type="molecule type" value="Genomic_DNA"/>
</dbReference>
<protein>
    <submittedName>
        <fullName evidence="2">DUF2183 domain-containing protein</fullName>
    </submittedName>
</protein>
<organism evidence="2 4">
    <name type="scientific">Mucilaginibacter rubeus</name>
    <dbReference type="NCBI Taxonomy" id="2027860"/>
    <lineage>
        <taxon>Bacteria</taxon>
        <taxon>Pseudomonadati</taxon>
        <taxon>Bacteroidota</taxon>
        <taxon>Sphingobacteriia</taxon>
        <taxon>Sphingobacteriales</taxon>
        <taxon>Sphingobacteriaceae</taxon>
        <taxon>Mucilaginibacter</taxon>
    </lineage>
</organism>
<dbReference type="Proteomes" id="UP000250557">
    <property type="component" value="Chromosome"/>
</dbReference>
<dbReference type="GO" id="GO:0008195">
    <property type="term" value="F:phosphatidate phosphatase activity"/>
    <property type="evidence" value="ECO:0007669"/>
    <property type="project" value="InterPro"/>
</dbReference>
<dbReference type="InterPro" id="IPR019236">
    <property type="entry name" value="APP1_cat"/>
</dbReference>
<keyword evidence="5" id="KW-1185">Reference proteome</keyword>
<reference evidence="3 5" key="2">
    <citation type="submission" date="2021-03" db="EMBL/GenBank/DDBJ databases">
        <title>Mucilaginibacter strains isolated from gold and copper mining confer multi heavy-metal resistance.</title>
        <authorList>
            <person name="Li Y."/>
        </authorList>
    </citation>
    <scope>NUCLEOTIDE SEQUENCE [LARGE SCALE GENOMIC DNA]</scope>
    <source>
        <strain evidence="3 5">P2-4</strain>
    </source>
</reference>
<dbReference type="RefSeq" id="WP_112658664.1">
    <property type="nucleotide sequence ID" value="NZ_CP043451.1"/>
</dbReference>
<evidence type="ECO:0000313" key="5">
    <source>
        <dbReference type="Proteomes" id="UP000663940"/>
    </source>
</evidence>
<dbReference type="InterPro" id="IPR052935">
    <property type="entry name" value="Mg2+_PAP"/>
</dbReference>
<evidence type="ECO:0000259" key="1">
    <source>
        <dbReference type="Pfam" id="PF09949"/>
    </source>
</evidence>
<dbReference type="Pfam" id="PF09949">
    <property type="entry name" value="APP1_cat"/>
    <property type="match status" value="1"/>
</dbReference>
<reference evidence="2 4" key="1">
    <citation type="submission" date="2019-08" db="EMBL/GenBank/DDBJ databases">
        <title>Comparative genome analysis confer to the adaptation heavy metal polluted environment.</title>
        <authorList>
            <person name="Li Y."/>
        </authorList>
    </citation>
    <scope>NUCLEOTIDE SEQUENCE [LARGE SCALE GENOMIC DNA]</scope>
    <source>
        <strain evidence="2 4">P2</strain>
    </source>
</reference>
<dbReference type="PANTHER" id="PTHR28208">
    <property type="entry name" value="PHOSPHATIDATE PHOSPHATASE APP1"/>
    <property type="match status" value="1"/>
</dbReference>
<accession>A0AAE6JLT7</accession>
<evidence type="ECO:0000313" key="2">
    <source>
        <dbReference type="EMBL" id="QEM07080.1"/>
    </source>
</evidence>
<evidence type="ECO:0000313" key="3">
    <source>
        <dbReference type="EMBL" id="QTE50376.1"/>
    </source>
</evidence>
<feature type="domain" description="Phosphatidate phosphatase APP1 catalytic" evidence="1">
    <location>
        <begin position="128"/>
        <end position="284"/>
    </location>
</feature>
<dbReference type="AlphaFoldDB" id="A0AAE6JLT7"/>
<evidence type="ECO:0000313" key="4">
    <source>
        <dbReference type="Proteomes" id="UP000250557"/>
    </source>
</evidence>